<name>A0AAD5J851_ACENE</name>
<dbReference type="Proteomes" id="UP001064489">
    <property type="component" value="Chromosome 3"/>
</dbReference>
<dbReference type="AlphaFoldDB" id="A0AAD5J851"/>
<comment type="caution">
    <text evidence="1">The sequence shown here is derived from an EMBL/GenBank/DDBJ whole genome shotgun (WGS) entry which is preliminary data.</text>
</comment>
<protein>
    <submittedName>
        <fullName evidence="1">Uncharacterized protein</fullName>
    </submittedName>
</protein>
<reference evidence="1" key="2">
    <citation type="submission" date="2023-02" db="EMBL/GenBank/DDBJ databases">
        <authorList>
            <person name="Swenson N.G."/>
            <person name="Wegrzyn J.L."/>
            <person name="Mcevoy S.L."/>
        </authorList>
    </citation>
    <scope>NUCLEOTIDE SEQUENCE</scope>
    <source>
        <strain evidence="1">91603</strain>
        <tissue evidence="1">Leaf</tissue>
    </source>
</reference>
<evidence type="ECO:0000313" key="1">
    <source>
        <dbReference type="EMBL" id="KAI9187287.1"/>
    </source>
</evidence>
<gene>
    <name evidence="1" type="ORF">LWI28_026386</name>
</gene>
<accession>A0AAD5J851</accession>
<evidence type="ECO:0000313" key="2">
    <source>
        <dbReference type="Proteomes" id="UP001064489"/>
    </source>
</evidence>
<organism evidence="1 2">
    <name type="scientific">Acer negundo</name>
    <name type="common">Box elder</name>
    <dbReference type="NCBI Taxonomy" id="4023"/>
    <lineage>
        <taxon>Eukaryota</taxon>
        <taxon>Viridiplantae</taxon>
        <taxon>Streptophyta</taxon>
        <taxon>Embryophyta</taxon>
        <taxon>Tracheophyta</taxon>
        <taxon>Spermatophyta</taxon>
        <taxon>Magnoliopsida</taxon>
        <taxon>eudicotyledons</taxon>
        <taxon>Gunneridae</taxon>
        <taxon>Pentapetalae</taxon>
        <taxon>rosids</taxon>
        <taxon>malvids</taxon>
        <taxon>Sapindales</taxon>
        <taxon>Sapindaceae</taxon>
        <taxon>Hippocastanoideae</taxon>
        <taxon>Acereae</taxon>
        <taxon>Acer</taxon>
    </lineage>
</organism>
<proteinExistence type="predicted"/>
<dbReference type="EMBL" id="JAJSOW010000100">
    <property type="protein sequence ID" value="KAI9187287.1"/>
    <property type="molecule type" value="Genomic_DNA"/>
</dbReference>
<sequence>MMAEDENRVAKKEVLAQQVDKPTMEKVKGAKKGICTAKRHGMRTKKDATDGNQELGVKLIQNEVENSLRDEATGDPTSATSGKHVAWKLNQEVIKVIETGVALGFNFNSQVEDIGVEITMRELEDEAAPRAARKRD</sequence>
<reference evidence="1" key="1">
    <citation type="journal article" date="2022" name="Plant J.">
        <title>Strategies of tolerance reflected in two North American maple genomes.</title>
        <authorList>
            <person name="McEvoy S.L."/>
            <person name="Sezen U.U."/>
            <person name="Trouern-Trend A."/>
            <person name="McMahon S.M."/>
            <person name="Schaberg P.G."/>
            <person name="Yang J."/>
            <person name="Wegrzyn J.L."/>
            <person name="Swenson N.G."/>
        </authorList>
    </citation>
    <scope>NUCLEOTIDE SEQUENCE</scope>
    <source>
        <strain evidence="1">91603</strain>
    </source>
</reference>
<keyword evidence="2" id="KW-1185">Reference proteome</keyword>